<comment type="caution">
    <text evidence="2">The sequence shown here is derived from an EMBL/GenBank/DDBJ whole genome shotgun (WGS) entry which is preliminary data.</text>
</comment>
<protein>
    <submittedName>
        <fullName evidence="2">Uncharacterized protein</fullName>
    </submittedName>
</protein>
<keyword evidence="1" id="KW-1133">Transmembrane helix</keyword>
<dbReference type="Proteomes" id="UP001221142">
    <property type="component" value="Unassembled WGS sequence"/>
</dbReference>
<gene>
    <name evidence="2" type="ORF">FB45DRAFT_872762</name>
</gene>
<organism evidence="2 3">
    <name type="scientific">Roridomyces roridus</name>
    <dbReference type="NCBI Taxonomy" id="1738132"/>
    <lineage>
        <taxon>Eukaryota</taxon>
        <taxon>Fungi</taxon>
        <taxon>Dikarya</taxon>
        <taxon>Basidiomycota</taxon>
        <taxon>Agaricomycotina</taxon>
        <taxon>Agaricomycetes</taxon>
        <taxon>Agaricomycetidae</taxon>
        <taxon>Agaricales</taxon>
        <taxon>Marasmiineae</taxon>
        <taxon>Mycenaceae</taxon>
        <taxon>Roridomyces</taxon>
    </lineage>
</organism>
<evidence type="ECO:0000313" key="2">
    <source>
        <dbReference type="EMBL" id="KAJ7617318.1"/>
    </source>
</evidence>
<sequence length="224" mass="24972">MWVITAQLSSELSTVKVRSRRRIWVVKPLEGRWSRTPGGQLGSNSCRTGDENASTRVVHVDVAVGRTQFDVRPQAASFQWTTKEGGSRMAGPISIGKSAVGPAADANQVDMMDLGYDGDARAARPVHRIEYDEQDKSEVEAALEWIIMVLRIYRLWDHRIDVVRNLTAMFAVFISATIILGVFVVKTLQPTYAQALRTCVLSTKPLILEVAEKMTQPIPYDQIN</sequence>
<feature type="transmembrane region" description="Helical" evidence="1">
    <location>
        <begin position="162"/>
        <end position="185"/>
    </location>
</feature>
<name>A0AAD7BD31_9AGAR</name>
<keyword evidence="3" id="KW-1185">Reference proteome</keyword>
<evidence type="ECO:0000313" key="3">
    <source>
        <dbReference type="Proteomes" id="UP001221142"/>
    </source>
</evidence>
<dbReference type="AlphaFoldDB" id="A0AAD7BD31"/>
<keyword evidence="1" id="KW-0472">Membrane</keyword>
<dbReference type="EMBL" id="JARKIF010000021">
    <property type="protein sequence ID" value="KAJ7617318.1"/>
    <property type="molecule type" value="Genomic_DNA"/>
</dbReference>
<keyword evidence="1" id="KW-0812">Transmembrane</keyword>
<proteinExistence type="predicted"/>
<accession>A0AAD7BD31</accession>
<reference evidence="2" key="1">
    <citation type="submission" date="2023-03" db="EMBL/GenBank/DDBJ databases">
        <title>Massive genome expansion in bonnet fungi (Mycena s.s.) driven by repeated elements and novel gene families across ecological guilds.</title>
        <authorList>
            <consortium name="Lawrence Berkeley National Laboratory"/>
            <person name="Harder C.B."/>
            <person name="Miyauchi S."/>
            <person name="Viragh M."/>
            <person name="Kuo A."/>
            <person name="Thoen E."/>
            <person name="Andreopoulos B."/>
            <person name="Lu D."/>
            <person name="Skrede I."/>
            <person name="Drula E."/>
            <person name="Henrissat B."/>
            <person name="Morin E."/>
            <person name="Kohler A."/>
            <person name="Barry K."/>
            <person name="LaButti K."/>
            <person name="Morin E."/>
            <person name="Salamov A."/>
            <person name="Lipzen A."/>
            <person name="Mereny Z."/>
            <person name="Hegedus B."/>
            <person name="Baldrian P."/>
            <person name="Stursova M."/>
            <person name="Weitz H."/>
            <person name="Taylor A."/>
            <person name="Grigoriev I.V."/>
            <person name="Nagy L.G."/>
            <person name="Martin F."/>
            <person name="Kauserud H."/>
        </authorList>
    </citation>
    <scope>NUCLEOTIDE SEQUENCE</scope>
    <source>
        <strain evidence="2">9284</strain>
    </source>
</reference>
<evidence type="ECO:0000256" key="1">
    <source>
        <dbReference type="SAM" id="Phobius"/>
    </source>
</evidence>